<evidence type="ECO:0000256" key="1">
    <source>
        <dbReference type="SAM" id="SignalP"/>
    </source>
</evidence>
<feature type="non-terminal residue" evidence="2">
    <location>
        <position position="1"/>
    </location>
</feature>
<feature type="chain" id="PRO_5005596226" evidence="1">
    <location>
        <begin position="25"/>
        <end position="227"/>
    </location>
</feature>
<name>A0A0L9V4G0_PHAAN</name>
<gene>
    <name evidence="2" type="ORF">LR48_Vigan08g041600</name>
</gene>
<feature type="signal peptide" evidence="1">
    <location>
        <begin position="1"/>
        <end position="24"/>
    </location>
</feature>
<evidence type="ECO:0000313" key="2">
    <source>
        <dbReference type="EMBL" id="KOM49589.1"/>
    </source>
</evidence>
<keyword evidence="1" id="KW-0732">Signal</keyword>
<protein>
    <submittedName>
        <fullName evidence="2">Uncharacterized protein</fullName>
    </submittedName>
</protein>
<accession>A0A0L9V4G0</accession>
<sequence>IKRDNRLCAFVIAWIFLPRGSNHAQLTTKDICLIHVQKQNIQTDWAAAILDNMIKVTRLDAASIPYAVFISKVLQHYNVDCAEETCESYGKRILVDKNALHHMGLRFDEDNWVFKDENLNEEEVVPIGSSLTATSLRPKIECEKFMVKQMHSLSTLYQSRFGKLDKDIVVIQQKLGIQSLDDDNEDEEMMMMKEKPWKMMLKKEMGMIKKKIVKRKKKVMTIYYLGT</sequence>
<dbReference type="OMA" id="EETCESY"/>
<evidence type="ECO:0000313" key="3">
    <source>
        <dbReference type="Proteomes" id="UP000053144"/>
    </source>
</evidence>
<organism evidence="2 3">
    <name type="scientific">Phaseolus angularis</name>
    <name type="common">Azuki bean</name>
    <name type="synonym">Vigna angularis</name>
    <dbReference type="NCBI Taxonomy" id="3914"/>
    <lineage>
        <taxon>Eukaryota</taxon>
        <taxon>Viridiplantae</taxon>
        <taxon>Streptophyta</taxon>
        <taxon>Embryophyta</taxon>
        <taxon>Tracheophyta</taxon>
        <taxon>Spermatophyta</taxon>
        <taxon>Magnoliopsida</taxon>
        <taxon>eudicotyledons</taxon>
        <taxon>Gunneridae</taxon>
        <taxon>Pentapetalae</taxon>
        <taxon>rosids</taxon>
        <taxon>fabids</taxon>
        <taxon>Fabales</taxon>
        <taxon>Fabaceae</taxon>
        <taxon>Papilionoideae</taxon>
        <taxon>50 kb inversion clade</taxon>
        <taxon>NPAAA clade</taxon>
        <taxon>indigoferoid/millettioid clade</taxon>
        <taxon>Phaseoleae</taxon>
        <taxon>Vigna</taxon>
    </lineage>
</organism>
<dbReference type="AlphaFoldDB" id="A0A0L9V4G0"/>
<dbReference type="Proteomes" id="UP000053144">
    <property type="component" value="Chromosome 8"/>
</dbReference>
<reference evidence="3" key="1">
    <citation type="journal article" date="2015" name="Proc. Natl. Acad. Sci. U.S.A.">
        <title>Genome sequencing of adzuki bean (Vigna angularis) provides insight into high starch and low fat accumulation and domestication.</title>
        <authorList>
            <person name="Yang K."/>
            <person name="Tian Z."/>
            <person name="Chen C."/>
            <person name="Luo L."/>
            <person name="Zhao B."/>
            <person name="Wang Z."/>
            <person name="Yu L."/>
            <person name="Li Y."/>
            <person name="Sun Y."/>
            <person name="Li W."/>
            <person name="Chen Y."/>
            <person name="Li Y."/>
            <person name="Zhang Y."/>
            <person name="Ai D."/>
            <person name="Zhao J."/>
            <person name="Shang C."/>
            <person name="Ma Y."/>
            <person name="Wu B."/>
            <person name="Wang M."/>
            <person name="Gao L."/>
            <person name="Sun D."/>
            <person name="Zhang P."/>
            <person name="Guo F."/>
            <person name="Wang W."/>
            <person name="Li Y."/>
            <person name="Wang J."/>
            <person name="Varshney R.K."/>
            <person name="Wang J."/>
            <person name="Ling H.Q."/>
            <person name="Wan P."/>
        </authorList>
    </citation>
    <scope>NUCLEOTIDE SEQUENCE</scope>
    <source>
        <strain evidence="3">cv. Jingnong 6</strain>
    </source>
</reference>
<proteinExistence type="predicted"/>
<dbReference type="EMBL" id="CM003378">
    <property type="protein sequence ID" value="KOM49589.1"/>
    <property type="molecule type" value="Genomic_DNA"/>
</dbReference>
<dbReference type="Gramene" id="KOM49589">
    <property type="protein sequence ID" value="KOM49589"/>
    <property type="gene ID" value="LR48_Vigan08g041600"/>
</dbReference>